<dbReference type="EMBL" id="MU826462">
    <property type="protein sequence ID" value="KAJ7375803.1"/>
    <property type="molecule type" value="Genomic_DNA"/>
</dbReference>
<name>A0A9W9Z893_9CNID</name>
<feature type="compositionally biased region" description="Basic and acidic residues" evidence="1">
    <location>
        <begin position="222"/>
        <end position="231"/>
    </location>
</feature>
<gene>
    <name evidence="2" type="ORF">OS493_038688</name>
</gene>
<feature type="region of interest" description="Disordered" evidence="1">
    <location>
        <begin position="1"/>
        <end position="238"/>
    </location>
</feature>
<feature type="compositionally biased region" description="Polar residues" evidence="1">
    <location>
        <begin position="79"/>
        <end position="95"/>
    </location>
</feature>
<sequence length="238" mass="25200">MGSCSSKARSIRDGSNLREECKDETNRGVEDEHPSAATMSSEMAENTTTQGNADAANGGESNAGATSHEQHTAPKVGRQSFSWLASSPVVLNTTTKELKAKGKRPKEGSSGRETSNVLKYSNAKYLKSRQQLPTLLSSANTTRQAQGDASTSSSSSSSGYGVNKEKSNQARQPEPGNISEASSSRGGSFPVGFGAVGKQGFPRATDSARPIVHTSRHCNLSLDKEKGKEKIVLPPKKR</sequence>
<evidence type="ECO:0000256" key="1">
    <source>
        <dbReference type="SAM" id="MobiDB-lite"/>
    </source>
</evidence>
<proteinExistence type="predicted"/>
<accession>A0A9W9Z893</accession>
<evidence type="ECO:0000313" key="3">
    <source>
        <dbReference type="Proteomes" id="UP001163046"/>
    </source>
</evidence>
<feature type="compositionally biased region" description="Basic and acidic residues" evidence="1">
    <location>
        <begin position="96"/>
        <end position="110"/>
    </location>
</feature>
<dbReference type="Proteomes" id="UP001163046">
    <property type="component" value="Unassembled WGS sequence"/>
</dbReference>
<feature type="compositionally biased region" description="Polar residues" evidence="1">
    <location>
        <begin position="37"/>
        <end position="52"/>
    </location>
</feature>
<evidence type="ECO:0000313" key="2">
    <source>
        <dbReference type="EMBL" id="KAJ7375803.1"/>
    </source>
</evidence>
<comment type="caution">
    <text evidence="2">The sequence shown here is derived from an EMBL/GenBank/DDBJ whole genome shotgun (WGS) entry which is preliminary data.</text>
</comment>
<dbReference type="AlphaFoldDB" id="A0A9W9Z893"/>
<feature type="compositionally biased region" description="Basic and acidic residues" evidence="1">
    <location>
        <begin position="10"/>
        <end position="34"/>
    </location>
</feature>
<protein>
    <submittedName>
        <fullName evidence="2">Uncharacterized protein</fullName>
    </submittedName>
</protein>
<organism evidence="2 3">
    <name type="scientific">Desmophyllum pertusum</name>
    <dbReference type="NCBI Taxonomy" id="174260"/>
    <lineage>
        <taxon>Eukaryota</taxon>
        <taxon>Metazoa</taxon>
        <taxon>Cnidaria</taxon>
        <taxon>Anthozoa</taxon>
        <taxon>Hexacorallia</taxon>
        <taxon>Scleractinia</taxon>
        <taxon>Caryophylliina</taxon>
        <taxon>Caryophylliidae</taxon>
        <taxon>Desmophyllum</taxon>
    </lineage>
</organism>
<feature type="compositionally biased region" description="Polar residues" evidence="1">
    <location>
        <begin position="128"/>
        <end position="149"/>
    </location>
</feature>
<keyword evidence="3" id="KW-1185">Reference proteome</keyword>
<reference evidence="2" key="1">
    <citation type="submission" date="2023-01" db="EMBL/GenBank/DDBJ databases">
        <title>Genome assembly of the deep-sea coral Lophelia pertusa.</title>
        <authorList>
            <person name="Herrera S."/>
            <person name="Cordes E."/>
        </authorList>
    </citation>
    <scope>NUCLEOTIDE SEQUENCE</scope>
    <source>
        <strain evidence="2">USNM1676648</strain>
        <tissue evidence="2">Polyp</tissue>
    </source>
</reference>